<dbReference type="Proteomes" id="UP000092154">
    <property type="component" value="Unassembled WGS sequence"/>
</dbReference>
<proteinExistence type="predicted"/>
<dbReference type="STRING" id="1314800.A0A1B7MIY4"/>
<sequence length="178" mass="19287">MHQFRVQPAQLRGSLHHQVYPFHGLPLRPAHLFQTAKVTSTRGEVGMAVVGRRGFVAAARVAMLTASLPHHDLGQNGDTSLTIDGHCANAPQYLNINATMSHIMRAVMTPPLSLNSGYPHSPVSPRSGSPLSHNADHWVISEDTAIKSSCYGSEAALLTIPEPETTFLFHHCLLISIS</sequence>
<organism evidence="1 2">
    <name type="scientific">Rhizopogon vinicolor AM-OR11-026</name>
    <dbReference type="NCBI Taxonomy" id="1314800"/>
    <lineage>
        <taxon>Eukaryota</taxon>
        <taxon>Fungi</taxon>
        <taxon>Dikarya</taxon>
        <taxon>Basidiomycota</taxon>
        <taxon>Agaricomycotina</taxon>
        <taxon>Agaricomycetes</taxon>
        <taxon>Agaricomycetidae</taxon>
        <taxon>Boletales</taxon>
        <taxon>Suillineae</taxon>
        <taxon>Rhizopogonaceae</taxon>
        <taxon>Rhizopogon</taxon>
    </lineage>
</organism>
<dbReference type="AlphaFoldDB" id="A0A1B7MIY4"/>
<keyword evidence="2" id="KW-1185">Reference proteome</keyword>
<accession>A0A1B7MIY4</accession>
<name>A0A1B7MIY4_9AGAM</name>
<protein>
    <submittedName>
        <fullName evidence="1">Uncharacterized protein</fullName>
    </submittedName>
</protein>
<dbReference type="InParanoid" id="A0A1B7MIY4"/>
<evidence type="ECO:0000313" key="2">
    <source>
        <dbReference type="Proteomes" id="UP000092154"/>
    </source>
</evidence>
<evidence type="ECO:0000313" key="1">
    <source>
        <dbReference type="EMBL" id="OAX32567.1"/>
    </source>
</evidence>
<dbReference type="EMBL" id="KV448973">
    <property type="protein sequence ID" value="OAX32567.1"/>
    <property type="molecule type" value="Genomic_DNA"/>
</dbReference>
<gene>
    <name evidence="1" type="ORF">K503DRAFT_598063</name>
</gene>
<reference evidence="1 2" key="1">
    <citation type="submission" date="2016-06" db="EMBL/GenBank/DDBJ databases">
        <title>Comparative genomics of the ectomycorrhizal sister species Rhizopogon vinicolor and Rhizopogon vesiculosus (Basidiomycota: Boletales) reveals a divergence of the mating type B locus.</title>
        <authorList>
            <consortium name="DOE Joint Genome Institute"/>
            <person name="Mujic A.B."/>
            <person name="Kuo A."/>
            <person name="Tritt A."/>
            <person name="Lipzen A."/>
            <person name="Chen C."/>
            <person name="Johnson J."/>
            <person name="Sharma A."/>
            <person name="Barry K."/>
            <person name="Grigoriev I.V."/>
            <person name="Spatafora J.W."/>
        </authorList>
    </citation>
    <scope>NUCLEOTIDE SEQUENCE [LARGE SCALE GENOMIC DNA]</scope>
    <source>
        <strain evidence="1 2">AM-OR11-026</strain>
    </source>
</reference>